<proteinExistence type="predicted"/>
<gene>
    <name evidence="1" type="ORF">ALO79_01947</name>
</gene>
<evidence type="ECO:0000313" key="1">
    <source>
        <dbReference type="EMBL" id="KPW98494.1"/>
    </source>
</evidence>
<evidence type="ECO:0000313" key="2">
    <source>
        <dbReference type="Proteomes" id="UP000050381"/>
    </source>
</evidence>
<organism evidence="1 2">
    <name type="scientific">Pseudomonas syringae pv. castaneae</name>
    <dbReference type="NCBI Taxonomy" id="264450"/>
    <lineage>
        <taxon>Bacteria</taxon>
        <taxon>Pseudomonadati</taxon>
        <taxon>Pseudomonadota</taxon>
        <taxon>Gammaproteobacteria</taxon>
        <taxon>Pseudomonadales</taxon>
        <taxon>Pseudomonadaceae</taxon>
        <taxon>Pseudomonas</taxon>
        <taxon>Pseudomonas syringae</taxon>
    </lineage>
</organism>
<dbReference type="PATRIC" id="fig|264450.4.peg.2366"/>
<accession>A0A0N8R6N6</accession>
<sequence>MGKYTKQDLDSEISVRLTLCDIIYVNSYRKGHNPSK</sequence>
<dbReference type="AlphaFoldDB" id="A0A0N8R6N6"/>
<dbReference type="EMBL" id="LJQD01000107">
    <property type="protein sequence ID" value="KPW98494.1"/>
    <property type="molecule type" value="Genomic_DNA"/>
</dbReference>
<comment type="caution">
    <text evidence="1">The sequence shown here is derived from an EMBL/GenBank/DDBJ whole genome shotgun (WGS) entry which is preliminary data.</text>
</comment>
<protein>
    <submittedName>
        <fullName evidence="1">Uncharacterized protein</fullName>
    </submittedName>
</protein>
<reference evidence="1 2" key="1">
    <citation type="submission" date="2015-09" db="EMBL/GenBank/DDBJ databases">
        <title>Genome announcement of multiple Pseudomonas syringae strains.</title>
        <authorList>
            <person name="Thakur S."/>
            <person name="Wang P.W."/>
            <person name="Gong Y."/>
            <person name="Weir B.S."/>
            <person name="Guttman D.S."/>
        </authorList>
    </citation>
    <scope>NUCLEOTIDE SEQUENCE [LARGE SCALE GENOMIC DNA]</scope>
    <source>
        <strain evidence="1 2">ICMP9419</strain>
    </source>
</reference>
<dbReference type="Proteomes" id="UP000050381">
    <property type="component" value="Unassembled WGS sequence"/>
</dbReference>
<name>A0A0N8R6N6_PSESX</name>